<accession>A0ABW4DHA4</accession>
<comment type="similarity">
    <text evidence="3">Belongs to the acetyltransferase family. RimJ subfamily.</text>
</comment>
<name>A0ABW4DHA4_9BACL</name>
<dbReference type="PANTHER" id="PTHR43792">
    <property type="entry name" value="GNAT FAMILY, PUTATIVE (AFU_ORTHOLOGUE AFUA_3G00765)-RELATED-RELATED"/>
    <property type="match status" value="1"/>
</dbReference>
<gene>
    <name evidence="5" type="ORF">ACFQ5D_22585</name>
</gene>
<keyword evidence="1 5" id="KW-0808">Transferase</keyword>
<reference evidence="6" key="1">
    <citation type="journal article" date="2019" name="Int. J. Syst. Evol. Microbiol.">
        <title>The Global Catalogue of Microorganisms (GCM) 10K type strain sequencing project: providing services to taxonomists for standard genome sequencing and annotation.</title>
        <authorList>
            <consortium name="The Broad Institute Genomics Platform"/>
            <consortium name="The Broad Institute Genome Sequencing Center for Infectious Disease"/>
            <person name="Wu L."/>
            <person name="Ma J."/>
        </authorList>
    </citation>
    <scope>NUCLEOTIDE SEQUENCE [LARGE SCALE GENOMIC DNA]</scope>
    <source>
        <strain evidence="6">CCM 9147</strain>
    </source>
</reference>
<dbReference type="Proteomes" id="UP001597340">
    <property type="component" value="Unassembled WGS sequence"/>
</dbReference>
<dbReference type="Pfam" id="PF13302">
    <property type="entry name" value="Acetyltransf_3"/>
    <property type="match status" value="1"/>
</dbReference>
<dbReference type="InterPro" id="IPR051531">
    <property type="entry name" value="N-acetyltransferase"/>
</dbReference>
<dbReference type="Gene3D" id="3.40.630.30">
    <property type="match status" value="1"/>
</dbReference>
<feature type="domain" description="N-acetyltransferase" evidence="4">
    <location>
        <begin position="15"/>
        <end position="94"/>
    </location>
</feature>
<keyword evidence="2 5" id="KW-0012">Acyltransferase</keyword>
<evidence type="ECO:0000256" key="1">
    <source>
        <dbReference type="ARBA" id="ARBA00022679"/>
    </source>
</evidence>
<evidence type="ECO:0000259" key="4">
    <source>
        <dbReference type="Pfam" id="PF13302"/>
    </source>
</evidence>
<evidence type="ECO:0000313" key="6">
    <source>
        <dbReference type="Proteomes" id="UP001597340"/>
    </source>
</evidence>
<dbReference type="GO" id="GO:0016746">
    <property type="term" value="F:acyltransferase activity"/>
    <property type="evidence" value="ECO:0007669"/>
    <property type="project" value="UniProtKB-KW"/>
</dbReference>
<dbReference type="EMBL" id="JBHTNZ010000064">
    <property type="protein sequence ID" value="MFD1464072.1"/>
    <property type="molecule type" value="Genomic_DNA"/>
</dbReference>
<evidence type="ECO:0000313" key="5">
    <source>
        <dbReference type="EMBL" id="MFD1464072.1"/>
    </source>
</evidence>
<sequence length="94" mass="10816">MFEKLSPSNLEEHCTEEHQLQAIINSKTDREADKKYRFVVCNKDNGQIIGDVNLFFVERGPLQSCMIGYSLDQAYNGGYMTEAVKQVVRYAFDE</sequence>
<organism evidence="5 6">
    <name type="scientific">Paenibacillus farraposensis</name>
    <dbReference type="NCBI Taxonomy" id="2807095"/>
    <lineage>
        <taxon>Bacteria</taxon>
        <taxon>Bacillati</taxon>
        <taxon>Bacillota</taxon>
        <taxon>Bacilli</taxon>
        <taxon>Bacillales</taxon>
        <taxon>Paenibacillaceae</taxon>
        <taxon>Paenibacillus</taxon>
    </lineage>
</organism>
<evidence type="ECO:0000256" key="3">
    <source>
        <dbReference type="ARBA" id="ARBA00038502"/>
    </source>
</evidence>
<dbReference type="SUPFAM" id="SSF55729">
    <property type="entry name" value="Acyl-CoA N-acyltransferases (Nat)"/>
    <property type="match status" value="1"/>
</dbReference>
<dbReference type="RefSeq" id="WP_377530852.1">
    <property type="nucleotide sequence ID" value="NZ_JAFFQR010000105.1"/>
</dbReference>
<evidence type="ECO:0000256" key="2">
    <source>
        <dbReference type="ARBA" id="ARBA00023315"/>
    </source>
</evidence>
<keyword evidence="6" id="KW-1185">Reference proteome</keyword>
<dbReference type="InterPro" id="IPR016181">
    <property type="entry name" value="Acyl_CoA_acyltransferase"/>
</dbReference>
<proteinExistence type="inferred from homology"/>
<protein>
    <submittedName>
        <fullName evidence="5">GNAT family N-acetyltransferase</fullName>
        <ecNumber evidence="5">2.3.-.-</ecNumber>
    </submittedName>
</protein>
<comment type="caution">
    <text evidence="5">The sequence shown here is derived from an EMBL/GenBank/DDBJ whole genome shotgun (WGS) entry which is preliminary data.</text>
</comment>
<dbReference type="PANTHER" id="PTHR43792:SF8">
    <property type="entry name" value="[RIBOSOMAL PROTEIN US5]-ALANINE N-ACETYLTRANSFERASE"/>
    <property type="match status" value="1"/>
</dbReference>
<dbReference type="InterPro" id="IPR000182">
    <property type="entry name" value="GNAT_dom"/>
</dbReference>
<dbReference type="EC" id="2.3.-.-" evidence="5"/>